<evidence type="ECO:0000256" key="1">
    <source>
        <dbReference type="SAM" id="Phobius"/>
    </source>
</evidence>
<reference evidence="2 3" key="1">
    <citation type="submission" date="2015-04" db="EMBL/GenBank/DDBJ databases">
        <authorList>
            <person name="Syromyatnikov M.Y."/>
            <person name="Popov V.N."/>
        </authorList>
    </citation>
    <scope>NUCLEOTIDE SEQUENCE [LARGE SCALE GENOMIC DNA]</scope>
</reference>
<proteinExistence type="predicted"/>
<evidence type="ECO:0000313" key="2">
    <source>
        <dbReference type="EMBL" id="CRK89768.1"/>
    </source>
</evidence>
<sequence>MNFSRKLVLKNPRNGANKLSQLFFLWTIPTMFRGCFHSLNEENLWECLKKDRSQELGDKLEMQWQHELTESRNKKKEPRLRNAILRTFWKNCIADGFLVLFFTILKSILPVFLAQLLVQFQSSSNSDSRIKSFDFKANQSAVVDENFILNFLW</sequence>
<feature type="transmembrane region" description="Helical" evidence="1">
    <location>
        <begin position="96"/>
        <end position="118"/>
    </location>
</feature>
<accession>A0A1J1HNZ2</accession>
<protein>
    <submittedName>
        <fullName evidence="2">CLUMA_CG003617, isoform A</fullName>
    </submittedName>
</protein>
<dbReference type="OrthoDB" id="6500128at2759"/>
<organism evidence="2 3">
    <name type="scientific">Clunio marinus</name>
    <dbReference type="NCBI Taxonomy" id="568069"/>
    <lineage>
        <taxon>Eukaryota</taxon>
        <taxon>Metazoa</taxon>
        <taxon>Ecdysozoa</taxon>
        <taxon>Arthropoda</taxon>
        <taxon>Hexapoda</taxon>
        <taxon>Insecta</taxon>
        <taxon>Pterygota</taxon>
        <taxon>Neoptera</taxon>
        <taxon>Endopterygota</taxon>
        <taxon>Diptera</taxon>
        <taxon>Nematocera</taxon>
        <taxon>Chironomoidea</taxon>
        <taxon>Chironomidae</taxon>
        <taxon>Clunio</taxon>
    </lineage>
</organism>
<dbReference type="STRING" id="568069.A0A1J1HNZ2"/>
<keyword evidence="1" id="KW-1133">Transmembrane helix</keyword>
<name>A0A1J1HNZ2_9DIPT</name>
<dbReference type="AlphaFoldDB" id="A0A1J1HNZ2"/>
<keyword evidence="1" id="KW-0812">Transmembrane</keyword>
<dbReference type="Proteomes" id="UP000183832">
    <property type="component" value="Unassembled WGS sequence"/>
</dbReference>
<keyword evidence="1" id="KW-0472">Membrane</keyword>
<evidence type="ECO:0000313" key="3">
    <source>
        <dbReference type="Proteomes" id="UP000183832"/>
    </source>
</evidence>
<gene>
    <name evidence="2" type="ORF">CLUMA_CG003617</name>
</gene>
<keyword evidence="3" id="KW-1185">Reference proteome</keyword>
<dbReference type="EMBL" id="CVRI01000014">
    <property type="protein sequence ID" value="CRK89768.1"/>
    <property type="molecule type" value="Genomic_DNA"/>
</dbReference>